<feature type="coiled-coil region" evidence="7">
    <location>
        <begin position="172"/>
        <end position="199"/>
    </location>
</feature>
<dbReference type="Pfam" id="PF13807">
    <property type="entry name" value="GNVR"/>
    <property type="match status" value="1"/>
</dbReference>
<reference evidence="11 12" key="1">
    <citation type="submission" date="2016-10" db="EMBL/GenBank/DDBJ databases">
        <authorList>
            <person name="de Groot N.N."/>
        </authorList>
    </citation>
    <scope>NUCLEOTIDE SEQUENCE [LARGE SCALE GENOMIC DNA]</scope>
    <source>
        <strain evidence="11 12">DSM 2179</strain>
    </source>
</reference>
<dbReference type="EMBL" id="FNZK01000001">
    <property type="protein sequence ID" value="SEI84214.1"/>
    <property type="molecule type" value="Genomic_DNA"/>
</dbReference>
<evidence type="ECO:0000256" key="5">
    <source>
        <dbReference type="ARBA" id="ARBA00022989"/>
    </source>
</evidence>
<dbReference type="AlphaFoldDB" id="A0A1H6U141"/>
<accession>A0A1H6U141</accession>
<evidence type="ECO:0000313" key="11">
    <source>
        <dbReference type="EMBL" id="SEI84214.1"/>
    </source>
</evidence>
<proteinExistence type="inferred from homology"/>
<evidence type="ECO:0000256" key="6">
    <source>
        <dbReference type="ARBA" id="ARBA00023136"/>
    </source>
</evidence>
<dbReference type="GO" id="GO:0004713">
    <property type="term" value="F:protein tyrosine kinase activity"/>
    <property type="evidence" value="ECO:0007669"/>
    <property type="project" value="TreeGrafter"/>
</dbReference>
<comment type="subcellular location">
    <subcellularLocation>
        <location evidence="1">Cell membrane</location>
        <topology evidence="1">Multi-pass membrane protein</topology>
    </subcellularLocation>
</comment>
<keyword evidence="7" id="KW-0175">Coiled coil</keyword>
<keyword evidence="5 8" id="KW-1133">Transmembrane helix</keyword>
<dbReference type="RefSeq" id="WP_091828423.1">
    <property type="nucleotide sequence ID" value="NZ_FNZK01000001.1"/>
</dbReference>
<dbReference type="InterPro" id="IPR050445">
    <property type="entry name" value="Bact_polysacc_biosynth/exp"/>
</dbReference>
<gene>
    <name evidence="11" type="ORF">SAMN05660742_101205</name>
</gene>
<dbReference type="GO" id="GO:0005886">
    <property type="term" value="C:plasma membrane"/>
    <property type="evidence" value="ECO:0007669"/>
    <property type="project" value="UniProtKB-SubCell"/>
</dbReference>
<evidence type="ECO:0000256" key="7">
    <source>
        <dbReference type="SAM" id="Coils"/>
    </source>
</evidence>
<dbReference type="STRING" id="84035.SAMN05660742_101205"/>
<name>A0A1H6U141_9FIRM</name>
<evidence type="ECO:0000256" key="8">
    <source>
        <dbReference type="SAM" id="Phobius"/>
    </source>
</evidence>
<dbReference type="PANTHER" id="PTHR32309:SF13">
    <property type="entry name" value="FERRIC ENTEROBACTIN TRANSPORT PROTEIN FEPE"/>
    <property type="match status" value="1"/>
</dbReference>
<feature type="domain" description="Polysaccharide chain length determinant N-terminal" evidence="9">
    <location>
        <begin position="5"/>
        <end position="102"/>
    </location>
</feature>
<comment type="similarity">
    <text evidence="2">Belongs to the CpsC/CapA family.</text>
</comment>
<feature type="transmembrane region" description="Helical" evidence="8">
    <location>
        <begin position="422"/>
        <end position="443"/>
    </location>
</feature>
<organism evidence="11 12">
    <name type="scientific">Propionispira arboris</name>
    <dbReference type="NCBI Taxonomy" id="84035"/>
    <lineage>
        <taxon>Bacteria</taxon>
        <taxon>Bacillati</taxon>
        <taxon>Bacillota</taxon>
        <taxon>Negativicutes</taxon>
        <taxon>Selenomonadales</taxon>
        <taxon>Selenomonadaceae</taxon>
        <taxon>Propionispira</taxon>
    </lineage>
</organism>
<dbReference type="Proteomes" id="UP000199662">
    <property type="component" value="Unassembled WGS sequence"/>
</dbReference>
<evidence type="ECO:0000256" key="3">
    <source>
        <dbReference type="ARBA" id="ARBA00022475"/>
    </source>
</evidence>
<keyword evidence="12" id="KW-1185">Reference proteome</keyword>
<evidence type="ECO:0000256" key="2">
    <source>
        <dbReference type="ARBA" id="ARBA00006683"/>
    </source>
</evidence>
<keyword evidence="3" id="KW-1003">Cell membrane</keyword>
<dbReference type="PANTHER" id="PTHR32309">
    <property type="entry name" value="TYROSINE-PROTEIN KINASE"/>
    <property type="match status" value="1"/>
</dbReference>
<protein>
    <submittedName>
        <fullName evidence="11">Uncharacterized protein involved in exopolysaccharide biosynthesis</fullName>
    </submittedName>
</protein>
<evidence type="ECO:0000259" key="9">
    <source>
        <dbReference type="Pfam" id="PF02706"/>
    </source>
</evidence>
<evidence type="ECO:0000256" key="4">
    <source>
        <dbReference type="ARBA" id="ARBA00022692"/>
    </source>
</evidence>
<sequence length="447" mass="48834">MDKEESIDLRELMQIVIRHKKIMCIIITVCTAIAMITAFFILPKTYESTTLVRAKSSSKLDLSGASAAMAALGVGGAATSPTMVYIELMKSRAVVNPIIEQLDLPAEKKENLTAKGFAKSSLEIINTKGTDLIEIKAKGESPEEAQQISQGVVDGFLNLMTQMNQDQQSLMAKFLSGRIDVARDDLDQATQKLDAFGQDKKVYVPEVQAKAEIEKMAAFDTMYSQLKVKEDSANAQLQSATSQLGKQNSALKEFNVADNPTIQKIRDSIVSAQVELVGLQQRYQDKHPDIIAKQQEIAELNTQLGREVSNYVDAGTVTMNPVQAGLIKDKVGAETDLAVTQASLSAIQGLQKKAEGDMSKLSSDSMEYIKLQRDVTIKQGIYVSLVQNYETARVQEAMNSMDIQIVDAADLPNGPSGPNKKLITAIGMLVGLIIAFGYTLLLYSKRR</sequence>
<dbReference type="InterPro" id="IPR032807">
    <property type="entry name" value="GNVR"/>
</dbReference>
<keyword evidence="4 8" id="KW-0812">Transmembrane</keyword>
<dbReference type="InterPro" id="IPR003856">
    <property type="entry name" value="LPS_length_determ_N"/>
</dbReference>
<keyword evidence="6 8" id="KW-0472">Membrane</keyword>
<feature type="domain" description="Tyrosine-protein kinase G-rich" evidence="10">
    <location>
        <begin position="367"/>
        <end position="441"/>
    </location>
</feature>
<evidence type="ECO:0000259" key="10">
    <source>
        <dbReference type="Pfam" id="PF13807"/>
    </source>
</evidence>
<evidence type="ECO:0000313" key="12">
    <source>
        <dbReference type="Proteomes" id="UP000199662"/>
    </source>
</evidence>
<dbReference type="Pfam" id="PF02706">
    <property type="entry name" value="Wzz"/>
    <property type="match status" value="1"/>
</dbReference>
<evidence type="ECO:0000256" key="1">
    <source>
        <dbReference type="ARBA" id="ARBA00004651"/>
    </source>
</evidence>
<feature type="transmembrane region" description="Helical" evidence="8">
    <location>
        <begin position="21"/>
        <end position="42"/>
    </location>
</feature>